<dbReference type="Proteomes" id="UP000078541">
    <property type="component" value="Unassembled WGS sequence"/>
</dbReference>
<sequence length="90" mass="10814">MYYECRRHYNTILNVKAAAGSREEYCVAHNDVDILRRLCMVFRKIFLEHDNICPFEECTIISLCMKVFRKKLLARRRNRNHSFGRIQKCG</sequence>
<organism evidence="1 2">
    <name type="scientific">Trachymyrmex septentrionalis</name>
    <dbReference type="NCBI Taxonomy" id="34720"/>
    <lineage>
        <taxon>Eukaryota</taxon>
        <taxon>Metazoa</taxon>
        <taxon>Ecdysozoa</taxon>
        <taxon>Arthropoda</taxon>
        <taxon>Hexapoda</taxon>
        <taxon>Insecta</taxon>
        <taxon>Pterygota</taxon>
        <taxon>Neoptera</taxon>
        <taxon>Endopterygota</taxon>
        <taxon>Hymenoptera</taxon>
        <taxon>Apocrita</taxon>
        <taxon>Aculeata</taxon>
        <taxon>Formicoidea</taxon>
        <taxon>Formicidae</taxon>
        <taxon>Myrmicinae</taxon>
        <taxon>Trachymyrmex</taxon>
    </lineage>
</organism>
<gene>
    <name evidence="1" type="ORF">ALC56_09127</name>
</gene>
<evidence type="ECO:0000313" key="1">
    <source>
        <dbReference type="EMBL" id="KYN36532.1"/>
    </source>
</evidence>
<name>A0A151JV87_9HYME</name>
<accession>A0A151JV87</accession>
<proteinExistence type="predicted"/>
<dbReference type="AlphaFoldDB" id="A0A151JV87"/>
<protein>
    <submittedName>
        <fullName evidence="1">Uncharacterized protein</fullName>
    </submittedName>
</protein>
<evidence type="ECO:0000313" key="2">
    <source>
        <dbReference type="Proteomes" id="UP000078541"/>
    </source>
</evidence>
<reference evidence="1 2" key="1">
    <citation type="submission" date="2016-03" db="EMBL/GenBank/DDBJ databases">
        <title>Trachymyrmex septentrionalis WGS genome.</title>
        <authorList>
            <person name="Nygaard S."/>
            <person name="Hu H."/>
            <person name="Boomsma J."/>
            <person name="Zhang G."/>
        </authorList>
    </citation>
    <scope>NUCLEOTIDE SEQUENCE [LARGE SCALE GENOMIC DNA]</scope>
    <source>
        <strain evidence="1">Tsep2-gDNA-1</strain>
        <tissue evidence="1">Whole body</tissue>
    </source>
</reference>
<dbReference type="EMBL" id="KQ981738">
    <property type="protein sequence ID" value="KYN36532.1"/>
    <property type="molecule type" value="Genomic_DNA"/>
</dbReference>
<keyword evidence="2" id="KW-1185">Reference proteome</keyword>